<organism evidence="1 2">
    <name type="scientific">Smallanthus sonchifolius</name>
    <dbReference type="NCBI Taxonomy" id="185202"/>
    <lineage>
        <taxon>Eukaryota</taxon>
        <taxon>Viridiplantae</taxon>
        <taxon>Streptophyta</taxon>
        <taxon>Embryophyta</taxon>
        <taxon>Tracheophyta</taxon>
        <taxon>Spermatophyta</taxon>
        <taxon>Magnoliopsida</taxon>
        <taxon>eudicotyledons</taxon>
        <taxon>Gunneridae</taxon>
        <taxon>Pentapetalae</taxon>
        <taxon>asterids</taxon>
        <taxon>campanulids</taxon>
        <taxon>Asterales</taxon>
        <taxon>Asteraceae</taxon>
        <taxon>Asteroideae</taxon>
        <taxon>Heliantheae alliance</taxon>
        <taxon>Millerieae</taxon>
        <taxon>Smallanthus</taxon>
    </lineage>
</organism>
<gene>
    <name evidence="1" type="ORF">L1987_06666</name>
</gene>
<reference evidence="2" key="1">
    <citation type="journal article" date="2022" name="Mol. Ecol. Resour.">
        <title>The genomes of chicory, endive, great burdock and yacon provide insights into Asteraceae palaeo-polyploidization history and plant inulin production.</title>
        <authorList>
            <person name="Fan W."/>
            <person name="Wang S."/>
            <person name="Wang H."/>
            <person name="Wang A."/>
            <person name="Jiang F."/>
            <person name="Liu H."/>
            <person name="Zhao H."/>
            <person name="Xu D."/>
            <person name="Zhang Y."/>
        </authorList>
    </citation>
    <scope>NUCLEOTIDE SEQUENCE [LARGE SCALE GENOMIC DNA]</scope>
    <source>
        <strain evidence="2">cv. Yunnan</strain>
    </source>
</reference>
<evidence type="ECO:0000313" key="1">
    <source>
        <dbReference type="EMBL" id="KAI3825189.1"/>
    </source>
</evidence>
<accession>A0ACB9JYV3</accession>
<evidence type="ECO:0000313" key="2">
    <source>
        <dbReference type="Proteomes" id="UP001056120"/>
    </source>
</evidence>
<proteinExistence type="predicted"/>
<dbReference type="EMBL" id="CM042019">
    <property type="protein sequence ID" value="KAI3825189.1"/>
    <property type="molecule type" value="Genomic_DNA"/>
</dbReference>
<sequence>MQKANHCLDFFMRSRRYCCCELLFIDPVDTTAIERLQLIELVKVHTEDNFADLFTKAFDRTRSRLHVALSADPYISLLYIQQFWDTVHQDTDVEPHVLRATVNNTEIAISEETIRVALDLGGNAEDPLSYPGILIMGCIQRMGYRGRQNDTQARKGGLVDEWRYFMHVIIQCISPRNAGTDGLKMALQTAMVALTLTKRFNFPLYLYREMVMQINPAEVNTPLFGHLINPDYVAPLNDNWFHPEEIAQAQGFNVQQQQQQQPQQPAQQQVLQQQIPVQQVQVPVQPQIPIPEQVPIPQAEVEIPIHEPVQEEIVHEHEHNLAMNMDDFVDDTVNSPIHEAEGNVVADDDSSSSSSETICPVTEATDSHASRDFSSDHYEWLATIP</sequence>
<keyword evidence="2" id="KW-1185">Reference proteome</keyword>
<reference evidence="1 2" key="2">
    <citation type="journal article" date="2022" name="Mol. Ecol. Resour.">
        <title>The genomes of chicory, endive, great burdock and yacon provide insights into Asteraceae paleo-polyploidization history and plant inulin production.</title>
        <authorList>
            <person name="Fan W."/>
            <person name="Wang S."/>
            <person name="Wang H."/>
            <person name="Wang A."/>
            <person name="Jiang F."/>
            <person name="Liu H."/>
            <person name="Zhao H."/>
            <person name="Xu D."/>
            <person name="Zhang Y."/>
        </authorList>
    </citation>
    <scope>NUCLEOTIDE SEQUENCE [LARGE SCALE GENOMIC DNA]</scope>
    <source>
        <strain evidence="2">cv. Yunnan</strain>
        <tissue evidence="1">Leaves</tissue>
    </source>
</reference>
<dbReference type="Proteomes" id="UP001056120">
    <property type="component" value="Linkage Group LG02"/>
</dbReference>
<protein>
    <submittedName>
        <fullName evidence="1">Uncharacterized protein</fullName>
    </submittedName>
</protein>
<comment type="caution">
    <text evidence="1">The sequence shown here is derived from an EMBL/GenBank/DDBJ whole genome shotgun (WGS) entry which is preliminary data.</text>
</comment>
<name>A0ACB9JYV3_9ASTR</name>